<gene>
    <name evidence="2" type="ORF">AAFF_G00078680</name>
</gene>
<accession>A0AAD7RXJ3</accession>
<comment type="caution">
    <text evidence="2">The sequence shown here is derived from an EMBL/GenBank/DDBJ whole genome shotgun (WGS) entry which is preliminary data.</text>
</comment>
<evidence type="ECO:0000256" key="1">
    <source>
        <dbReference type="SAM" id="MobiDB-lite"/>
    </source>
</evidence>
<feature type="compositionally biased region" description="Polar residues" evidence="1">
    <location>
        <begin position="97"/>
        <end position="106"/>
    </location>
</feature>
<evidence type="ECO:0000313" key="3">
    <source>
        <dbReference type="Proteomes" id="UP001221898"/>
    </source>
</evidence>
<evidence type="ECO:0000313" key="2">
    <source>
        <dbReference type="EMBL" id="KAJ8392062.1"/>
    </source>
</evidence>
<protein>
    <submittedName>
        <fullName evidence="2">Uncharacterized protein</fullName>
    </submittedName>
</protein>
<reference evidence="2" key="1">
    <citation type="journal article" date="2023" name="Science">
        <title>Genome structures resolve the early diversification of teleost fishes.</title>
        <authorList>
            <person name="Parey E."/>
            <person name="Louis A."/>
            <person name="Montfort J."/>
            <person name="Bouchez O."/>
            <person name="Roques C."/>
            <person name="Iampietro C."/>
            <person name="Lluch J."/>
            <person name="Castinel A."/>
            <person name="Donnadieu C."/>
            <person name="Desvignes T."/>
            <person name="Floi Bucao C."/>
            <person name="Jouanno E."/>
            <person name="Wen M."/>
            <person name="Mejri S."/>
            <person name="Dirks R."/>
            <person name="Jansen H."/>
            <person name="Henkel C."/>
            <person name="Chen W.J."/>
            <person name="Zahm M."/>
            <person name="Cabau C."/>
            <person name="Klopp C."/>
            <person name="Thompson A.W."/>
            <person name="Robinson-Rechavi M."/>
            <person name="Braasch I."/>
            <person name="Lecointre G."/>
            <person name="Bobe J."/>
            <person name="Postlethwait J.H."/>
            <person name="Berthelot C."/>
            <person name="Roest Crollius H."/>
            <person name="Guiguen Y."/>
        </authorList>
    </citation>
    <scope>NUCLEOTIDE SEQUENCE</scope>
    <source>
        <strain evidence="2">NC1722</strain>
    </source>
</reference>
<dbReference type="AlphaFoldDB" id="A0AAD7RXJ3"/>
<sequence>MGAMDGDRIDTGQSLTGFVAVALACEAAITDGRAPPVSRGPTRSRPGGPLISSGANITHRGGAVYVACHSDGPRPCYLWPPALKESQAREGVEENSLFPSARSSVHTRGVSDKGARRIDRHCGYDQLWRYPDTCRDGSKLLLHEPASPAPLGRSGLN</sequence>
<dbReference type="Proteomes" id="UP001221898">
    <property type="component" value="Unassembled WGS sequence"/>
</dbReference>
<organism evidence="2 3">
    <name type="scientific">Aldrovandia affinis</name>
    <dbReference type="NCBI Taxonomy" id="143900"/>
    <lineage>
        <taxon>Eukaryota</taxon>
        <taxon>Metazoa</taxon>
        <taxon>Chordata</taxon>
        <taxon>Craniata</taxon>
        <taxon>Vertebrata</taxon>
        <taxon>Euteleostomi</taxon>
        <taxon>Actinopterygii</taxon>
        <taxon>Neopterygii</taxon>
        <taxon>Teleostei</taxon>
        <taxon>Notacanthiformes</taxon>
        <taxon>Halosauridae</taxon>
        <taxon>Aldrovandia</taxon>
    </lineage>
</organism>
<feature type="region of interest" description="Disordered" evidence="1">
    <location>
        <begin position="90"/>
        <end position="109"/>
    </location>
</feature>
<dbReference type="EMBL" id="JAINUG010000149">
    <property type="protein sequence ID" value="KAJ8392062.1"/>
    <property type="molecule type" value="Genomic_DNA"/>
</dbReference>
<name>A0AAD7RXJ3_9TELE</name>
<proteinExistence type="predicted"/>
<keyword evidence="3" id="KW-1185">Reference proteome</keyword>